<evidence type="ECO:0000256" key="10">
    <source>
        <dbReference type="RuleBase" id="RU362125"/>
    </source>
</evidence>
<dbReference type="InterPro" id="IPR009075">
    <property type="entry name" value="AcylCo_DH/oxidase_C"/>
</dbReference>
<proteinExistence type="inferred from homology"/>
<sequence>MSVRRPGPRWETADPGLATVRDLARDFFTAEVLPHQLRWRAERQVDRTLWTEAGRRGLLGLSVPPEYGGAGGTVAHDAVLAEEQARVGDTSWGLSAHGIVTQYVLLHGTEEQKWRWLPRLVTGELVGALAVTEPGAGSDLQAITTRACRDGEDYLLNGTKTFVTNGGQANLVITFVVTSAPEERQRRMSLVVVEADGLAGCHRGPVLDKIGRHGQDTGEFTFDDTRVPAGNVLGGAEGRGLRQLLPLVSRERLLLAVTSVAAMEAAIEETVRHCRQRTAFGRRLMKFQNTQFVLADCATAAAASRALVDGCVERALAGELSMTDAAMAKLHASETLCEVVDRCLQLFGGYGYLAGQPVARAWADARVSRIFGGTSEIMKEIIAASL</sequence>
<dbReference type="InterPro" id="IPR050741">
    <property type="entry name" value="Acyl-CoA_dehydrogenase"/>
</dbReference>
<dbReference type="RefSeq" id="WP_090008243.1">
    <property type="nucleotide sequence ID" value="NZ_FNET01000010.1"/>
</dbReference>
<dbReference type="SUPFAM" id="SSF56645">
    <property type="entry name" value="Acyl-CoA dehydrogenase NM domain-like"/>
    <property type="match status" value="1"/>
</dbReference>
<dbReference type="Gene3D" id="1.10.540.10">
    <property type="entry name" value="Acyl-CoA dehydrogenase/oxidase, N-terminal domain"/>
    <property type="match status" value="1"/>
</dbReference>
<dbReference type="GO" id="GO:0005737">
    <property type="term" value="C:cytoplasm"/>
    <property type="evidence" value="ECO:0007669"/>
    <property type="project" value="TreeGrafter"/>
</dbReference>
<evidence type="ECO:0000256" key="8">
    <source>
        <dbReference type="ARBA" id="ARBA00040394"/>
    </source>
</evidence>
<dbReference type="PANTHER" id="PTHR48083">
    <property type="entry name" value="MEDIUM-CHAIN SPECIFIC ACYL-COA DEHYDROGENASE, MITOCHONDRIAL-RELATED"/>
    <property type="match status" value="1"/>
</dbReference>
<evidence type="ECO:0000256" key="5">
    <source>
        <dbReference type="ARBA" id="ARBA00022827"/>
    </source>
</evidence>
<dbReference type="AlphaFoldDB" id="A0A1G9JJ12"/>
<dbReference type="Pfam" id="PF02770">
    <property type="entry name" value="Acyl-CoA_dh_M"/>
    <property type="match status" value="1"/>
</dbReference>
<dbReference type="GO" id="GO:0033539">
    <property type="term" value="P:fatty acid beta-oxidation using acyl-CoA dehydrogenase"/>
    <property type="evidence" value="ECO:0007669"/>
    <property type="project" value="TreeGrafter"/>
</dbReference>
<evidence type="ECO:0000259" key="13">
    <source>
        <dbReference type="Pfam" id="PF02771"/>
    </source>
</evidence>
<dbReference type="GO" id="GO:0003995">
    <property type="term" value="F:acyl-CoA dehydrogenase activity"/>
    <property type="evidence" value="ECO:0007669"/>
    <property type="project" value="InterPro"/>
</dbReference>
<comment type="pathway">
    <text evidence="2">Siderophore biosynthesis; mycobactin biosynthesis.</text>
</comment>
<evidence type="ECO:0000256" key="4">
    <source>
        <dbReference type="ARBA" id="ARBA00022630"/>
    </source>
</evidence>
<dbReference type="InterPro" id="IPR046373">
    <property type="entry name" value="Acyl-CoA_Oxase/DH_mid-dom_sf"/>
</dbReference>
<dbReference type="Pfam" id="PF00441">
    <property type="entry name" value="Acyl-CoA_dh_1"/>
    <property type="match status" value="1"/>
</dbReference>
<dbReference type="PROSITE" id="PS00072">
    <property type="entry name" value="ACYL_COA_DH_1"/>
    <property type="match status" value="1"/>
</dbReference>
<feature type="domain" description="Acyl-CoA dehydrogenase/oxidase N-terminal" evidence="13">
    <location>
        <begin position="19"/>
        <end position="124"/>
    </location>
</feature>
<keyword evidence="6 10" id="KW-0560">Oxidoreductase</keyword>
<comment type="similarity">
    <text evidence="3 10">Belongs to the acyl-CoA dehydrogenase family.</text>
</comment>
<accession>A0A1G9JJ12</accession>
<dbReference type="Gene3D" id="1.20.140.10">
    <property type="entry name" value="Butyryl-CoA Dehydrogenase, subunit A, domain 3"/>
    <property type="match status" value="1"/>
</dbReference>
<dbReference type="InterPro" id="IPR006089">
    <property type="entry name" value="Acyl-CoA_DH_CS"/>
</dbReference>
<evidence type="ECO:0000256" key="1">
    <source>
        <dbReference type="ARBA" id="ARBA00001974"/>
    </source>
</evidence>
<evidence type="ECO:0000256" key="7">
    <source>
        <dbReference type="ARBA" id="ARBA00037085"/>
    </source>
</evidence>
<organism evidence="14 15">
    <name type="scientific">Lentzea albidocapillata subsp. violacea</name>
    <dbReference type="NCBI Taxonomy" id="128104"/>
    <lineage>
        <taxon>Bacteria</taxon>
        <taxon>Bacillati</taxon>
        <taxon>Actinomycetota</taxon>
        <taxon>Actinomycetes</taxon>
        <taxon>Pseudonocardiales</taxon>
        <taxon>Pseudonocardiaceae</taxon>
        <taxon>Lentzea</taxon>
    </lineage>
</organism>
<evidence type="ECO:0000259" key="11">
    <source>
        <dbReference type="Pfam" id="PF00441"/>
    </source>
</evidence>
<comment type="function">
    <text evidence="7">Catalyzes the dehydrogenation at the alpha-beta position of ACP-bound acyl chains. This results in the introduction of a double bond in the lipidic chain, which is further transferred to the epsilon-amino group of lysine residue in the mycobactin core by MbtK.</text>
</comment>
<dbReference type="Gene3D" id="2.40.110.10">
    <property type="entry name" value="Butyryl-CoA Dehydrogenase, subunit A, domain 2"/>
    <property type="match status" value="1"/>
</dbReference>
<feature type="domain" description="Acyl-CoA dehydrogenase/oxidase C-terminal" evidence="11">
    <location>
        <begin position="238"/>
        <end position="386"/>
    </location>
</feature>
<dbReference type="FunFam" id="1.20.140.10:FF:000001">
    <property type="entry name" value="Acyl-CoA dehydrogenase"/>
    <property type="match status" value="1"/>
</dbReference>
<protein>
    <recommendedName>
        <fullName evidence="8">Acyl-[acyl-carrier-protein] dehydrogenase MbtN</fullName>
    </recommendedName>
    <alternativeName>
        <fullName evidence="9">Mycobactin synthase protein N</fullName>
    </alternativeName>
</protein>
<keyword evidence="5 10" id="KW-0274">FAD</keyword>
<evidence type="ECO:0000259" key="12">
    <source>
        <dbReference type="Pfam" id="PF02770"/>
    </source>
</evidence>
<dbReference type="GO" id="GO:0050660">
    <property type="term" value="F:flavin adenine dinucleotide binding"/>
    <property type="evidence" value="ECO:0007669"/>
    <property type="project" value="InterPro"/>
</dbReference>
<dbReference type="InterPro" id="IPR009100">
    <property type="entry name" value="AcylCoA_DH/oxidase_NM_dom_sf"/>
</dbReference>
<evidence type="ECO:0000256" key="2">
    <source>
        <dbReference type="ARBA" id="ARBA00005102"/>
    </source>
</evidence>
<dbReference type="Pfam" id="PF02771">
    <property type="entry name" value="Acyl-CoA_dh_N"/>
    <property type="match status" value="1"/>
</dbReference>
<feature type="domain" description="Acyl-CoA oxidase/dehydrogenase middle" evidence="12">
    <location>
        <begin position="128"/>
        <end position="224"/>
    </location>
</feature>
<dbReference type="InterPro" id="IPR037069">
    <property type="entry name" value="AcylCoA_DH/ox_N_sf"/>
</dbReference>
<evidence type="ECO:0000256" key="3">
    <source>
        <dbReference type="ARBA" id="ARBA00009347"/>
    </source>
</evidence>
<dbReference type="InterPro" id="IPR013786">
    <property type="entry name" value="AcylCoA_DH/ox_N"/>
</dbReference>
<dbReference type="Proteomes" id="UP000199682">
    <property type="component" value="Unassembled WGS sequence"/>
</dbReference>
<dbReference type="PANTHER" id="PTHR48083:SF20">
    <property type="entry name" value="LONG-CHAIN SPECIFIC ACYL-COA DEHYDROGENASE, MITOCHONDRIAL"/>
    <property type="match status" value="1"/>
</dbReference>
<dbReference type="EMBL" id="FNET01000010">
    <property type="protein sequence ID" value="SDL37488.1"/>
    <property type="molecule type" value="Genomic_DNA"/>
</dbReference>
<dbReference type="InterPro" id="IPR036250">
    <property type="entry name" value="AcylCo_DH-like_C"/>
</dbReference>
<evidence type="ECO:0000256" key="9">
    <source>
        <dbReference type="ARBA" id="ARBA00042660"/>
    </source>
</evidence>
<reference evidence="15" key="1">
    <citation type="submission" date="2016-10" db="EMBL/GenBank/DDBJ databases">
        <authorList>
            <person name="Varghese N."/>
            <person name="Submissions S."/>
        </authorList>
    </citation>
    <scope>NUCLEOTIDE SEQUENCE [LARGE SCALE GENOMIC DNA]</scope>
    <source>
        <strain evidence="15">DSM 44796</strain>
    </source>
</reference>
<comment type="cofactor">
    <cofactor evidence="1 10">
        <name>FAD</name>
        <dbReference type="ChEBI" id="CHEBI:57692"/>
    </cofactor>
</comment>
<evidence type="ECO:0000256" key="6">
    <source>
        <dbReference type="ARBA" id="ARBA00023002"/>
    </source>
</evidence>
<dbReference type="InterPro" id="IPR006091">
    <property type="entry name" value="Acyl-CoA_Oxase/DH_mid-dom"/>
</dbReference>
<evidence type="ECO:0000313" key="15">
    <source>
        <dbReference type="Proteomes" id="UP000199682"/>
    </source>
</evidence>
<dbReference type="SUPFAM" id="SSF47203">
    <property type="entry name" value="Acyl-CoA dehydrogenase C-terminal domain-like"/>
    <property type="match status" value="1"/>
</dbReference>
<evidence type="ECO:0000313" key="14">
    <source>
        <dbReference type="EMBL" id="SDL37488.1"/>
    </source>
</evidence>
<gene>
    <name evidence="14" type="ORF">SAMN04488074_110268</name>
</gene>
<name>A0A1G9JJ12_9PSEU</name>
<keyword evidence="4 10" id="KW-0285">Flavoprotein</keyword>